<gene>
    <name evidence="2" type="ORF">ARMOST_02308</name>
</gene>
<evidence type="ECO:0000313" key="2">
    <source>
        <dbReference type="EMBL" id="SJK99027.1"/>
    </source>
</evidence>
<dbReference type="AlphaFoldDB" id="A0A284QRF2"/>
<feature type="compositionally biased region" description="Low complexity" evidence="1">
    <location>
        <begin position="78"/>
        <end position="94"/>
    </location>
</feature>
<feature type="region of interest" description="Disordered" evidence="1">
    <location>
        <begin position="51"/>
        <end position="94"/>
    </location>
</feature>
<dbReference type="Proteomes" id="UP000219338">
    <property type="component" value="Unassembled WGS sequence"/>
</dbReference>
<sequence>MKMTNNYRTYWIILASYLSHRFPRDYDGLEDQVFLKPEIFTLPNCRHRAPRRRLSPKILTPHPPARSMMASLPSTPHLSSKTTSLALSSLTQPP</sequence>
<evidence type="ECO:0000256" key="1">
    <source>
        <dbReference type="SAM" id="MobiDB-lite"/>
    </source>
</evidence>
<reference evidence="3" key="1">
    <citation type="journal article" date="2017" name="Nat. Ecol. Evol.">
        <title>Genome expansion and lineage-specific genetic innovations in the forest pathogenic fungi Armillaria.</title>
        <authorList>
            <person name="Sipos G."/>
            <person name="Prasanna A.N."/>
            <person name="Walter M.C."/>
            <person name="O'Connor E."/>
            <person name="Balint B."/>
            <person name="Krizsan K."/>
            <person name="Kiss B."/>
            <person name="Hess J."/>
            <person name="Varga T."/>
            <person name="Slot J."/>
            <person name="Riley R."/>
            <person name="Boka B."/>
            <person name="Rigling D."/>
            <person name="Barry K."/>
            <person name="Lee J."/>
            <person name="Mihaltcheva S."/>
            <person name="LaButti K."/>
            <person name="Lipzen A."/>
            <person name="Waldron R."/>
            <person name="Moloney N.M."/>
            <person name="Sperisen C."/>
            <person name="Kredics L."/>
            <person name="Vagvoelgyi C."/>
            <person name="Patrignani A."/>
            <person name="Fitzpatrick D."/>
            <person name="Nagy I."/>
            <person name="Doyle S."/>
            <person name="Anderson J.B."/>
            <person name="Grigoriev I.V."/>
            <person name="Gueldener U."/>
            <person name="Muensterkoetter M."/>
            <person name="Nagy L.G."/>
        </authorList>
    </citation>
    <scope>NUCLEOTIDE SEQUENCE [LARGE SCALE GENOMIC DNA]</scope>
    <source>
        <strain evidence="3">C18/9</strain>
    </source>
</reference>
<dbReference type="EMBL" id="FUEG01000001">
    <property type="protein sequence ID" value="SJK99027.1"/>
    <property type="molecule type" value="Genomic_DNA"/>
</dbReference>
<proteinExistence type="predicted"/>
<accession>A0A284QRF2</accession>
<organism evidence="2 3">
    <name type="scientific">Armillaria ostoyae</name>
    <name type="common">Armillaria root rot fungus</name>
    <dbReference type="NCBI Taxonomy" id="47428"/>
    <lineage>
        <taxon>Eukaryota</taxon>
        <taxon>Fungi</taxon>
        <taxon>Dikarya</taxon>
        <taxon>Basidiomycota</taxon>
        <taxon>Agaricomycotina</taxon>
        <taxon>Agaricomycetes</taxon>
        <taxon>Agaricomycetidae</taxon>
        <taxon>Agaricales</taxon>
        <taxon>Marasmiineae</taxon>
        <taxon>Physalacriaceae</taxon>
        <taxon>Armillaria</taxon>
    </lineage>
</organism>
<protein>
    <submittedName>
        <fullName evidence="2">Uncharacterized protein</fullName>
    </submittedName>
</protein>
<name>A0A284QRF2_ARMOS</name>
<keyword evidence="3" id="KW-1185">Reference proteome</keyword>
<evidence type="ECO:0000313" key="3">
    <source>
        <dbReference type="Proteomes" id="UP000219338"/>
    </source>
</evidence>